<dbReference type="AlphaFoldDB" id="A0A5J6QPI3"/>
<dbReference type="Proteomes" id="UP000327179">
    <property type="component" value="Chromosome"/>
</dbReference>
<accession>A0A5J6QPI3</accession>
<evidence type="ECO:0000313" key="3">
    <source>
        <dbReference type="Proteomes" id="UP000327179"/>
    </source>
</evidence>
<organism evidence="2 3">
    <name type="scientific">Metapseudomonas lalkuanensis</name>
    <dbReference type="NCBI Taxonomy" id="2604832"/>
    <lineage>
        <taxon>Bacteria</taxon>
        <taxon>Pseudomonadati</taxon>
        <taxon>Pseudomonadota</taxon>
        <taxon>Gammaproteobacteria</taxon>
        <taxon>Pseudomonadales</taxon>
        <taxon>Pseudomonadaceae</taxon>
        <taxon>Metapseudomonas</taxon>
    </lineage>
</organism>
<keyword evidence="1" id="KW-0732">Signal</keyword>
<reference evidence="2 3" key="1">
    <citation type="submission" date="2019-08" db="EMBL/GenBank/DDBJ databases">
        <title>Whole-genome Sequencing of e-waste polymer degrading bacterium Pseudomonas sp. strain PE08.</title>
        <authorList>
            <person name="Kirdat K."/>
            <person name="Debbarma P."/>
            <person name="Narawade N."/>
            <person name="Suyal D."/>
            <person name="Thorat V."/>
            <person name="Shouche Y."/>
            <person name="Goel R."/>
            <person name="Yadav A."/>
        </authorList>
    </citation>
    <scope>NUCLEOTIDE SEQUENCE [LARGE SCALE GENOMIC DNA]</scope>
    <source>
        <strain evidence="2 3">PE08</strain>
    </source>
</reference>
<sequence>MWFVKVFLLLFLLAPQAKADWFSTLVGYSCDTANDQLIVYYKGAYNEAGEAMLKQKGENEWDPWLLIETDKDGEVIRSTKTIERTCALTHGNYEIRLGPSPGNSKVTGLCGAHMGAWVEVVRGTHLVVPRRGMSTDCNQSEPVTTKITISPELAITTIPASRFYQ</sequence>
<evidence type="ECO:0000256" key="1">
    <source>
        <dbReference type="SAM" id="SignalP"/>
    </source>
</evidence>
<name>A0A5J6QPI3_9GAMM</name>
<dbReference type="KEGG" id="plal:FXN65_10630"/>
<evidence type="ECO:0000313" key="2">
    <source>
        <dbReference type="EMBL" id="QEY62509.1"/>
    </source>
</evidence>
<feature type="signal peptide" evidence="1">
    <location>
        <begin position="1"/>
        <end position="19"/>
    </location>
</feature>
<keyword evidence="3" id="KW-1185">Reference proteome</keyword>
<protein>
    <submittedName>
        <fullName evidence="2">Uncharacterized protein</fullName>
    </submittedName>
</protein>
<dbReference type="EMBL" id="CP043311">
    <property type="protein sequence ID" value="QEY62509.1"/>
    <property type="molecule type" value="Genomic_DNA"/>
</dbReference>
<dbReference type="RefSeq" id="WP_151133164.1">
    <property type="nucleotide sequence ID" value="NZ_CP043311.1"/>
</dbReference>
<proteinExistence type="predicted"/>
<feature type="chain" id="PRO_5023854338" evidence="1">
    <location>
        <begin position="20"/>
        <end position="165"/>
    </location>
</feature>
<gene>
    <name evidence="2" type="ORF">FXN65_10630</name>
</gene>